<comment type="caution">
    <text evidence="4">The sequence shown here is derived from an EMBL/GenBank/DDBJ whole genome shotgun (WGS) entry which is preliminary data.</text>
</comment>
<dbReference type="EMBL" id="JADCNL010000004">
    <property type="protein sequence ID" value="KAG0485145.1"/>
    <property type="molecule type" value="Genomic_DNA"/>
</dbReference>
<dbReference type="OrthoDB" id="4062651at2759"/>
<keyword evidence="1" id="KW-0341">Growth regulation</keyword>
<evidence type="ECO:0000313" key="5">
    <source>
        <dbReference type="Proteomes" id="UP000636800"/>
    </source>
</evidence>
<dbReference type="GO" id="GO:0009630">
    <property type="term" value="P:gravitropism"/>
    <property type="evidence" value="ECO:0007669"/>
    <property type="project" value="InterPro"/>
</dbReference>
<dbReference type="PANTHER" id="PTHR34045:SF3">
    <property type="entry name" value="PROTEIN LAZY 4"/>
    <property type="match status" value="1"/>
</dbReference>
<dbReference type="AlphaFoldDB" id="A0A835RBZ5"/>
<evidence type="ECO:0000256" key="1">
    <source>
        <dbReference type="ARBA" id="ARBA00022604"/>
    </source>
</evidence>
<gene>
    <name evidence="4" type="ORF">HPP92_009224</name>
</gene>
<evidence type="ECO:0000256" key="3">
    <source>
        <dbReference type="SAM" id="MobiDB-lite"/>
    </source>
</evidence>
<dbReference type="Proteomes" id="UP000636800">
    <property type="component" value="Unassembled WGS sequence"/>
</dbReference>
<feature type="region of interest" description="Disordered" evidence="3">
    <location>
        <begin position="14"/>
        <end position="44"/>
    </location>
</feature>
<dbReference type="InterPro" id="IPR044683">
    <property type="entry name" value="LAZY"/>
</dbReference>
<dbReference type="PANTHER" id="PTHR34045">
    <property type="entry name" value="OS03G0406300 PROTEIN"/>
    <property type="match status" value="1"/>
</dbReference>
<evidence type="ECO:0000256" key="2">
    <source>
        <dbReference type="ARBA" id="ARBA00024198"/>
    </source>
</evidence>
<feature type="region of interest" description="Disordered" evidence="3">
    <location>
        <begin position="131"/>
        <end position="150"/>
    </location>
</feature>
<protein>
    <submittedName>
        <fullName evidence="4">Uncharacterized protein</fullName>
    </submittedName>
</protein>
<name>A0A835RBZ5_VANPL</name>
<accession>A0A835RBZ5</accession>
<sequence>MRVLNWIQNKLNGKKQENRRFEPGTSSACNAPRPEDNKEGFSDWPEGFLSIGTLGNNGVKEEQQSYASLESSQSAEAIQDFTIDEVIKLQKELGKLLKHKAKCSTDGSDKGVERANLPLNRFLNCPSSLEVDRGATRRSPGGTEEADSGDLSPYSKLVLGKFRELLSNNRNAIKQKSVPFLLKKMFACKGGFVPRPSLREPIPESRMEKLLRLILQKKIHQQNSAPLTVKKYLKEKSTEIEKMEDEGHGGDENRGKWVKTDSNCTRGLFEATKCPEKFVQMHDWA</sequence>
<reference evidence="4 5" key="1">
    <citation type="journal article" date="2020" name="Nat. Food">
        <title>A phased Vanilla planifolia genome enables genetic improvement of flavour and production.</title>
        <authorList>
            <person name="Hasing T."/>
            <person name="Tang H."/>
            <person name="Brym M."/>
            <person name="Khazi F."/>
            <person name="Huang T."/>
            <person name="Chambers A.H."/>
        </authorList>
    </citation>
    <scope>NUCLEOTIDE SEQUENCE [LARGE SCALE GENOMIC DNA]</scope>
    <source>
        <tissue evidence="4">Leaf</tissue>
    </source>
</reference>
<keyword evidence="5" id="KW-1185">Reference proteome</keyword>
<comment type="similarity">
    <text evidence="2">Belongs to the LAZY family.</text>
</comment>
<evidence type="ECO:0000313" key="4">
    <source>
        <dbReference type="EMBL" id="KAG0485145.1"/>
    </source>
</evidence>
<organism evidence="4 5">
    <name type="scientific">Vanilla planifolia</name>
    <name type="common">Vanilla</name>
    <dbReference type="NCBI Taxonomy" id="51239"/>
    <lineage>
        <taxon>Eukaryota</taxon>
        <taxon>Viridiplantae</taxon>
        <taxon>Streptophyta</taxon>
        <taxon>Embryophyta</taxon>
        <taxon>Tracheophyta</taxon>
        <taxon>Spermatophyta</taxon>
        <taxon>Magnoliopsida</taxon>
        <taxon>Liliopsida</taxon>
        <taxon>Asparagales</taxon>
        <taxon>Orchidaceae</taxon>
        <taxon>Vanilloideae</taxon>
        <taxon>Vanilleae</taxon>
        <taxon>Vanilla</taxon>
    </lineage>
</organism>
<dbReference type="GO" id="GO:0040008">
    <property type="term" value="P:regulation of growth"/>
    <property type="evidence" value="ECO:0007669"/>
    <property type="project" value="InterPro"/>
</dbReference>
<proteinExistence type="inferred from homology"/>